<dbReference type="CDD" id="cd00593">
    <property type="entry name" value="RIBOc"/>
    <property type="match status" value="1"/>
</dbReference>
<evidence type="ECO:0000313" key="18">
    <source>
        <dbReference type="EMBL" id="HFM99585.1"/>
    </source>
</evidence>
<dbReference type="EC" id="3.1.26.3" evidence="15"/>
<evidence type="ECO:0000256" key="15">
    <source>
        <dbReference type="HAMAP-Rule" id="MF_00104"/>
    </source>
</evidence>
<keyword evidence="11 15" id="KW-0255">Endonuclease</keyword>
<comment type="catalytic activity">
    <reaction evidence="1 15">
        <text>Endonucleolytic cleavage to 5'-phosphomonoester.</text>
        <dbReference type="EC" id="3.1.26.3"/>
    </reaction>
</comment>
<dbReference type="FunFam" id="1.10.1520.10:FF:000001">
    <property type="entry name" value="Ribonuclease 3"/>
    <property type="match status" value="1"/>
</dbReference>
<keyword evidence="6 15" id="KW-0698">rRNA processing</keyword>
<dbReference type="Pfam" id="PF00035">
    <property type="entry name" value="dsrm"/>
    <property type="match status" value="1"/>
</dbReference>
<dbReference type="GO" id="GO:0046872">
    <property type="term" value="F:metal ion binding"/>
    <property type="evidence" value="ECO:0007669"/>
    <property type="project" value="UniProtKB-KW"/>
</dbReference>
<feature type="domain" description="DRBM" evidence="16">
    <location>
        <begin position="153"/>
        <end position="222"/>
    </location>
</feature>
<dbReference type="PANTHER" id="PTHR11207">
    <property type="entry name" value="RIBONUCLEASE III"/>
    <property type="match status" value="1"/>
</dbReference>
<evidence type="ECO:0000256" key="5">
    <source>
        <dbReference type="ARBA" id="ARBA00022490"/>
    </source>
</evidence>
<dbReference type="InterPro" id="IPR014720">
    <property type="entry name" value="dsRBD_dom"/>
</dbReference>
<evidence type="ECO:0000256" key="13">
    <source>
        <dbReference type="ARBA" id="ARBA00022842"/>
    </source>
</evidence>
<evidence type="ECO:0000256" key="14">
    <source>
        <dbReference type="ARBA" id="ARBA00022884"/>
    </source>
</evidence>
<protein>
    <recommendedName>
        <fullName evidence="15">Ribonuclease 3</fullName>
        <ecNumber evidence="15">3.1.26.3</ecNumber>
    </recommendedName>
    <alternativeName>
        <fullName evidence="15">Ribonuclease III</fullName>
        <shortName evidence="15">RNase III</shortName>
    </alternativeName>
</protein>
<dbReference type="PANTHER" id="PTHR11207:SF0">
    <property type="entry name" value="RIBONUCLEASE 3"/>
    <property type="match status" value="1"/>
</dbReference>
<sequence>MFKLPQFQHAKRLEQALTHRSYTNEHPSAEHNERLEFLGDAVLNFLSGEFLYKKFPEKPEGELTLLRSLLVDEQQLAHFAELLNLGAQLRLGKGADLDGGRRNPNLLSCAFESLIGAYFLDNGSQIDMVRIYVTPFFESVVDQLVVAAPETTNPKSRLQEWALAQVGEVPRYYAIAETGPDHAKQFTVEVRVSGKVYGQGSGKRKQEAEKLAARNALEKLGLL</sequence>
<feature type="active site" evidence="15">
    <location>
        <position position="112"/>
    </location>
</feature>
<evidence type="ECO:0000256" key="8">
    <source>
        <dbReference type="ARBA" id="ARBA00022694"/>
    </source>
</evidence>
<reference evidence="18" key="1">
    <citation type="journal article" date="2020" name="mSystems">
        <title>Genome- and Community-Level Interaction Insights into Carbon Utilization and Element Cycling Functions of Hydrothermarchaeota in Hydrothermal Sediment.</title>
        <authorList>
            <person name="Zhou Z."/>
            <person name="Liu Y."/>
            <person name="Xu W."/>
            <person name="Pan J."/>
            <person name="Luo Z.H."/>
            <person name="Li M."/>
        </authorList>
    </citation>
    <scope>NUCLEOTIDE SEQUENCE [LARGE SCALE GENOMIC DNA]</scope>
    <source>
        <strain evidence="18">SpSt-418</strain>
    </source>
</reference>
<dbReference type="CDD" id="cd10845">
    <property type="entry name" value="DSRM_RNAse_III_family"/>
    <property type="match status" value="1"/>
</dbReference>
<dbReference type="GO" id="GO:0010468">
    <property type="term" value="P:regulation of gene expression"/>
    <property type="evidence" value="ECO:0007669"/>
    <property type="project" value="TreeGrafter"/>
</dbReference>
<evidence type="ECO:0000256" key="2">
    <source>
        <dbReference type="ARBA" id="ARBA00004496"/>
    </source>
</evidence>
<dbReference type="GO" id="GO:0006397">
    <property type="term" value="P:mRNA processing"/>
    <property type="evidence" value="ECO:0007669"/>
    <property type="project" value="UniProtKB-UniRule"/>
</dbReference>
<comment type="subcellular location">
    <subcellularLocation>
        <location evidence="2 15">Cytoplasm</location>
    </subcellularLocation>
</comment>
<comment type="caution">
    <text evidence="18">The sequence shown here is derived from an EMBL/GenBank/DDBJ whole genome shotgun (WGS) entry which is preliminary data.</text>
</comment>
<evidence type="ECO:0000256" key="12">
    <source>
        <dbReference type="ARBA" id="ARBA00022801"/>
    </source>
</evidence>
<dbReference type="Gene3D" id="1.10.1520.10">
    <property type="entry name" value="Ribonuclease III domain"/>
    <property type="match status" value="1"/>
</dbReference>
<keyword evidence="7 15" id="KW-0507">mRNA processing</keyword>
<feature type="domain" description="RNase III" evidence="17">
    <location>
        <begin position="1"/>
        <end position="123"/>
    </location>
</feature>
<keyword evidence="9 15" id="KW-0540">Nuclease</keyword>
<feature type="binding site" evidence="15">
    <location>
        <position position="36"/>
    </location>
    <ligand>
        <name>Mg(2+)</name>
        <dbReference type="ChEBI" id="CHEBI:18420"/>
    </ligand>
</feature>
<evidence type="ECO:0000259" key="17">
    <source>
        <dbReference type="PROSITE" id="PS50142"/>
    </source>
</evidence>
<keyword evidence="14 15" id="KW-0694">RNA-binding</keyword>
<dbReference type="SUPFAM" id="SSF54768">
    <property type="entry name" value="dsRNA-binding domain-like"/>
    <property type="match status" value="1"/>
</dbReference>
<keyword evidence="5 15" id="KW-0963">Cytoplasm</keyword>
<dbReference type="GO" id="GO:0006364">
    <property type="term" value="P:rRNA processing"/>
    <property type="evidence" value="ECO:0007669"/>
    <property type="project" value="UniProtKB-UniRule"/>
</dbReference>
<keyword evidence="15" id="KW-0699">rRNA-binding</keyword>
<comment type="function">
    <text evidence="15">Digests double-stranded RNA. Involved in the processing of primary rRNA transcript to yield the immediate precursors to the large and small rRNAs (23S and 16S). Processes some mRNAs, and tRNAs when they are encoded in the rRNA operon. Processes pre-crRNA and tracrRNA of type II CRISPR loci if present in the organism.</text>
</comment>
<evidence type="ECO:0000256" key="6">
    <source>
        <dbReference type="ARBA" id="ARBA00022552"/>
    </source>
</evidence>
<dbReference type="Pfam" id="PF14622">
    <property type="entry name" value="Ribonucleas_3_3"/>
    <property type="match status" value="1"/>
</dbReference>
<feature type="binding site" evidence="15">
    <location>
        <position position="112"/>
    </location>
    <ligand>
        <name>Mg(2+)</name>
        <dbReference type="ChEBI" id="CHEBI:18420"/>
    </ligand>
</feature>
<evidence type="ECO:0000259" key="16">
    <source>
        <dbReference type="PROSITE" id="PS50137"/>
    </source>
</evidence>
<evidence type="ECO:0000256" key="11">
    <source>
        <dbReference type="ARBA" id="ARBA00022759"/>
    </source>
</evidence>
<accession>A0A7C3KGS2</accession>
<dbReference type="PROSITE" id="PS50137">
    <property type="entry name" value="DS_RBD"/>
    <property type="match status" value="1"/>
</dbReference>
<dbReference type="AlphaFoldDB" id="A0A7C3KGS2"/>
<dbReference type="FunFam" id="3.30.160.20:FF:000003">
    <property type="entry name" value="Ribonuclease 3"/>
    <property type="match status" value="1"/>
</dbReference>
<dbReference type="PROSITE" id="PS00517">
    <property type="entry name" value="RNASE_3_1"/>
    <property type="match status" value="1"/>
</dbReference>
<evidence type="ECO:0000256" key="1">
    <source>
        <dbReference type="ARBA" id="ARBA00000109"/>
    </source>
</evidence>
<keyword evidence="8 15" id="KW-0819">tRNA processing</keyword>
<comment type="subunit">
    <text evidence="4 15">Homodimer.</text>
</comment>
<comment type="cofactor">
    <cofactor evidence="15">
        <name>Mg(2+)</name>
        <dbReference type="ChEBI" id="CHEBI:18420"/>
    </cofactor>
</comment>
<keyword evidence="12 15" id="KW-0378">Hydrolase</keyword>
<organism evidence="18">
    <name type="scientific">Oscillatoriales cyanobacterium SpSt-418</name>
    <dbReference type="NCBI Taxonomy" id="2282169"/>
    <lineage>
        <taxon>Bacteria</taxon>
        <taxon>Bacillati</taxon>
        <taxon>Cyanobacteriota</taxon>
        <taxon>Cyanophyceae</taxon>
        <taxon>Oscillatoriophycideae</taxon>
        <taxon>Oscillatoriales</taxon>
    </lineage>
</organism>
<keyword evidence="13 15" id="KW-0460">Magnesium</keyword>
<dbReference type="InterPro" id="IPR000999">
    <property type="entry name" value="RNase_III_dom"/>
</dbReference>
<comment type="caution">
    <text evidence="15">Lacks conserved residue(s) required for the propagation of feature annotation.</text>
</comment>
<dbReference type="SMART" id="SM00535">
    <property type="entry name" value="RIBOc"/>
    <property type="match status" value="1"/>
</dbReference>
<comment type="similarity">
    <text evidence="3">Belongs to the ribonuclease III family.</text>
</comment>
<dbReference type="GO" id="GO:0008033">
    <property type="term" value="P:tRNA processing"/>
    <property type="evidence" value="ECO:0007669"/>
    <property type="project" value="UniProtKB-KW"/>
</dbReference>
<dbReference type="SMART" id="SM00358">
    <property type="entry name" value="DSRM"/>
    <property type="match status" value="1"/>
</dbReference>
<evidence type="ECO:0000256" key="9">
    <source>
        <dbReference type="ARBA" id="ARBA00022722"/>
    </source>
</evidence>
<dbReference type="InterPro" id="IPR036389">
    <property type="entry name" value="RNase_III_sf"/>
</dbReference>
<gene>
    <name evidence="15 18" type="primary">rnc</name>
    <name evidence="18" type="ORF">ENR64_17860</name>
</gene>
<evidence type="ECO:0000256" key="3">
    <source>
        <dbReference type="ARBA" id="ARBA00010183"/>
    </source>
</evidence>
<dbReference type="GO" id="GO:0004525">
    <property type="term" value="F:ribonuclease III activity"/>
    <property type="evidence" value="ECO:0007669"/>
    <property type="project" value="UniProtKB-UniRule"/>
</dbReference>
<name>A0A7C3KGS2_9CYAN</name>
<dbReference type="GO" id="GO:0005737">
    <property type="term" value="C:cytoplasm"/>
    <property type="evidence" value="ECO:0007669"/>
    <property type="project" value="UniProtKB-SubCell"/>
</dbReference>
<dbReference type="NCBIfam" id="TIGR02191">
    <property type="entry name" value="RNaseIII"/>
    <property type="match status" value="1"/>
</dbReference>
<dbReference type="InterPro" id="IPR011907">
    <property type="entry name" value="RNase_III"/>
</dbReference>
<dbReference type="EMBL" id="DSRU01000258">
    <property type="protein sequence ID" value="HFM99585.1"/>
    <property type="molecule type" value="Genomic_DNA"/>
</dbReference>
<feature type="active site" evidence="15">
    <location>
        <position position="40"/>
    </location>
</feature>
<dbReference type="PROSITE" id="PS50142">
    <property type="entry name" value="RNASE_3_2"/>
    <property type="match status" value="1"/>
</dbReference>
<dbReference type="GO" id="GO:0003725">
    <property type="term" value="F:double-stranded RNA binding"/>
    <property type="evidence" value="ECO:0007669"/>
    <property type="project" value="TreeGrafter"/>
</dbReference>
<keyword evidence="10 15" id="KW-0479">Metal-binding</keyword>
<dbReference type="SUPFAM" id="SSF69065">
    <property type="entry name" value="RNase III domain-like"/>
    <property type="match status" value="1"/>
</dbReference>
<dbReference type="GO" id="GO:0019843">
    <property type="term" value="F:rRNA binding"/>
    <property type="evidence" value="ECO:0007669"/>
    <property type="project" value="UniProtKB-KW"/>
</dbReference>
<evidence type="ECO:0000256" key="4">
    <source>
        <dbReference type="ARBA" id="ARBA00011738"/>
    </source>
</evidence>
<dbReference type="Gene3D" id="3.30.160.20">
    <property type="match status" value="1"/>
</dbReference>
<proteinExistence type="inferred from homology"/>
<evidence type="ECO:0000256" key="7">
    <source>
        <dbReference type="ARBA" id="ARBA00022664"/>
    </source>
</evidence>
<dbReference type="GO" id="GO:0042802">
    <property type="term" value="F:identical protein binding"/>
    <property type="evidence" value="ECO:0007669"/>
    <property type="project" value="UniProtKB-ARBA"/>
</dbReference>
<evidence type="ECO:0000256" key="10">
    <source>
        <dbReference type="ARBA" id="ARBA00022723"/>
    </source>
</evidence>
<dbReference type="HAMAP" id="MF_00104">
    <property type="entry name" value="RNase_III"/>
    <property type="match status" value="1"/>
</dbReference>